<dbReference type="InterPro" id="IPR029044">
    <property type="entry name" value="Nucleotide-diphossugar_trans"/>
</dbReference>
<protein>
    <recommendedName>
        <fullName evidence="1">Glycosyltransferase 2-like domain-containing protein</fullName>
    </recommendedName>
</protein>
<keyword evidence="3" id="KW-1185">Reference proteome</keyword>
<name>A0A317G6M5_BUTFI</name>
<dbReference type="PANTHER" id="PTHR22916:SF3">
    <property type="entry name" value="UDP-GLCNAC:BETAGAL BETA-1,3-N-ACETYLGLUCOSAMINYLTRANSFERASE-LIKE PROTEIN 1"/>
    <property type="match status" value="1"/>
</dbReference>
<dbReference type="Gene3D" id="3.40.50.720">
    <property type="entry name" value="NAD(P)-binding Rossmann-like Domain"/>
    <property type="match status" value="1"/>
</dbReference>
<comment type="caution">
    <text evidence="2">The sequence shown here is derived from an EMBL/GenBank/DDBJ whole genome shotgun (WGS) entry which is preliminary data.</text>
</comment>
<dbReference type="EMBL" id="NXNG01000001">
    <property type="protein sequence ID" value="PWT29257.1"/>
    <property type="molecule type" value="Genomic_DNA"/>
</dbReference>
<evidence type="ECO:0000313" key="2">
    <source>
        <dbReference type="EMBL" id="PWT29257.1"/>
    </source>
</evidence>
<dbReference type="GO" id="GO:0016758">
    <property type="term" value="F:hexosyltransferase activity"/>
    <property type="evidence" value="ECO:0007669"/>
    <property type="project" value="UniProtKB-ARBA"/>
</dbReference>
<dbReference type="PANTHER" id="PTHR22916">
    <property type="entry name" value="GLYCOSYLTRANSFERASE"/>
    <property type="match status" value="1"/>
</dbReference>
<dbReference type="SUPFAM" id="SSF53448">
    <property type="entry name" value="Nucleotide-diphospho-sugar transferases"/>
    <property type="match status" value="1"/>
</dbReference>
<dbReference type="AlphaFoldDB" id="A0A317G6M5"/>
<proteinExistence type="predicted"/>
<dbReference type="RefSeq" id="WP_110074194.1">
    <property type="nucleotide sequence ID" value="NZ_CM009896.1"/>
</dbReference>
<dbReference type="InterPro" id="IPR001173">
    <property type="entry name" value="Glyco_trans_2-like"/>
</dbReference>
<gene>
    <name evidence="2" type="ORF">CPT75_20215</name>
</gene>
<feature type="domain" description="Glycosyltransferase 2-like" evidence="1">
    <location>
        <begin position="3"/>
        <end position="132"/>
    </location>
</feature>
<dbReference type="Proteomes" id="UP000245488">
    <property type="component" value="Chromosome"/>
</dbReference>
<dbReference type="CDD" id="cd00761">
    <property type="entry name" value="Glyco_tranf_GTA_type"/>
    <property type="match status" value="1"/>
</dbReference>
<dbReference type="Pfam" id="PF00535">
    <property type="entry name" value="Glycos_transf_2"/>
    <property type="match status" value="1"/>
</dbReference>
<evidence type="ECO:0000259" key="1">
    <source>
        <dbReference type="Pfam" id="PF00535"/>
    </source>
</evidence>
<organism evidence="2 3">
    <name type="scientific">Butyrivibrio fibrisolvens</name>
    <dbReference type="NCBI Taxonomy" id="831"/>
    <lineage>
        <taxon>Bacteria</taxon>
        <taxon>Bacillati</taxon>
        <taxon>Bacillota</taxon>
        <taxon>Clostridia</taxon>
        <taxon>Lachnospirales</taxon>
        <taxon>Lachnospiraceae</taxon>
        <taxon>Butyrivibrio</taxon>
    </lineage>
</organism>
<dbReference type="Gene3D" id="3.90.550.10">
    <property type="entry name" value="Spore Coat Polysaccharide Biosynthesis Protein SpsA, Chain A"/>
    <property type="match status" value="1"/>
</dbReference>
<evidence type="ECO:0000313" key="3">
    <source>
        <dbReference type="Proteomes" id="UP000245488"/>
    </source>
</evidence>
<accession>A0A317G6M5</accession>
<reference evidence="2 3" key="1">
    <citation type="submission" date="2017-09" db="EMBL/GenBank/DDBJ databases">
        <title>High-quality draft genome sequence of Butyrivibrio fibrisolvens INBov1, isolated from cow rumen.</title>
        <authorList>
            <person name="Rodriguez Hernaez J."/>
            <person name="Rivarola M."/>
            <person name="Paniego N."/>
            <person name="Cravero S."/>
            <person name="Ceron Cucchi M."/>
            <person name="Martinez M.C."/>
        </authorList>
    </citation>
    <scope>NUCLEOTIDE SEQUENCE [LARGE SCALE GENOMIC DNA]</scope>
    <source>
        <strain evidence="2 3">INBov1</strain>
    </source>
</reference>
<sequence length="395" mass="44581">MVSVIIPMYNAEKYIAECLDSIVSQDYQDIEIIVIDDGSTDNSADIVSDYQKRDGRIKLVRQENHGLVYSRKQGIRESAGDYILFVDSDDWLEHDMISALVRMSVSDNSDVVASAATFFMGDNRRISRNAAPEGVYQGEELIELKKRLFCYEDYTTMALLPFLWNKLWKKDLIQKYVLAADEKMTIAEDVAIGFPAILSAGRVTVTNKSFYNYRKTSSSMLNQKKDALKELENIALVYRNIKSVCADAGTEDYLVGGLERFIINQLFTRAYPLVENAAGLKGLFPYCPEIPEKVVIYGAGELGREIYSYLLKRTNVKCWIDKDAENLKAFGLPVDTIDGCRAADGDTVIVAVFSKRATDSIVRDLTGRGYKKDNILIFKMDDTLEHELIEKMIGD</sequence>